<dbReference type="OrthoDB" id="1445948at2"/>
<evidence type="ECO:0000313" key="4">
    <source>
        <dbReference type="Proteomes" id="UP000249016"/>
    </source>
</evidence>
<dbReference type="Pfam" id="PF14534">
    <property type="entry name" value="DUF4440"/>
    <property type="match status" value="1"/>
</dbReference>
<dbReference type="Proteomes" id="UP000249016">
    <property type="component" value="Unassembled WGS sequence"/>
</dbReference>
<dbReference type="Gene3D" id="3.10.450.50">
    <property type="match status" value="1"/>
</dbReference>
<feature type="chain" id="PRO_5016330326" evidence="1">
    <location>
        <begin position="19"/>
        <end position="158"/>
    </location>
</feature>
<feature type="domain" description="DUF4440" evidence="2">
    <location>
        <begin position="43"/>
        <end position="148"/>
    </location>
</feature>
<evidence type="ECO:0000256" key="1">
    <source>
        <dbReference type="SAM" id="SignalP"/>
    </source>
</evidence>
<dbReference type="InterPro" id="IPR027843">
    <property type="entry name" value="DUF4440"/>
</dbReference>
<proteinExistence type="predicted"/>
<evidence type="ECO:0000313" key="3">
    <source>
        <dbReference type="EMBL" id="RAI77769.1"/>
    </source>
</evidence>
<dbReference type="InterPro" id="IPR032710">
    <property type="entry name" value="NTF2-like_dom_sf"/>
</dbReference>
<comment type="caution">
    <text evidence="3">The sequence shown here is derived from an EMBL/GenBank/DDBJ whole genome shotgun (WGS) entry which is preliminary data.</text>
</comment>
<name>A0A327NTJ4_9BACT</name>
<accession>A0A327NTJ4</accession>
<gene>
    <name evidence="3" type="ORF">HMF3257_33075</name>
</gene>
<feature type="signal peptide" evidence="1">
    <location>
        <begin position="1"/>
        <end position="18"/>
    </location>
</feature>
<dbReference type="AlphaFoldDB" id="A0A327NTJ4"/>
<sequence length="158" mass="17707">MKFLLTLGLFLSLQFVRAQPPVSPSAAVSTSFAVTSADEKAVIETEKKRFQAQINADLPMLDQVLSNDLIYTHSNGNIDTKQSYVQSIRDGKTKYTSIDIEEQKVRVYGTTATINGLCMLKAISNGEMLNNHLRYLSVYVRNAGQWQMVAWQSLKLTK</sequence>
<evidence type="ECO:0000259" key="2">
    <source>
        <dbReference type="Pfam" id="PF14534"/>
    </source>
</evidence>
<dbReference type="RefSeq" id="WP_111348761.1">
    <property type="nucleotide sequence ID" value="NZ_QLII01000001.1"/>
</dbReference>
<dbReference type="SUPFAM" id="SSF54427">
    <property type="entry name" value="NTF2-like"/>
    <property type="match status" value="1"/>
</dbReference>
<keyword evidence="4" id="KW-1185">Reference proteome</keyword>
<keyword evidence="1" id="KW-0732">Signal</keyword>
<reference evidence="3 4" key="1">
    <citation type="submission" date="2018-06" db="EMBL/GenBank/DDBJ databases">
        <title>Spirosoma sp. HMF3257 Genome sequencing and assembly.</title>
        <authorList>
            <person name="Kang H."/>
            <person name="Cha I."/>
            <person name="Kim H."/>
            <person name="Kang J."/>
            <person name="Joh K."/>
        </authorList>
    </citation>
    <scope>NUCLEOTIDE SEQUENCE [LARGE SCALE GENOMIC DNA]</scope>
    <source>
        <strain evidence="3 4">HMF3257</strain>
    </source>
</reference>
<dbReference type="EMBL" id="QLII01000001">
    <property type="protein sequence ID" value="RAI77769.1"/>
    <property type="molecule type" value="Genomic_DNA"/>
</dbReference>
<protein>
    <submittedName>
        <fullName evidence="3">Nuclear transport factor 2 family protein</fullName>
    </submittedName>
</protein>
<organism evidence="3 4">
    <name type="scientific">Spirosoma telluris</name>
    <dbReference type="NCBI Taxonomy" id="2183553"/>
    <lineage>
        <taxon>Bacteria</taxon>
        <taxon>Pseudomonadati</taxon>
        <taxon>Bacteroidota</taxon>
        <taxon>Cytophagia</taxon>
        <taxon>Cytophagales</taxon>
        <taxon>Cytophagaceae</taxon>
        <taxon>Spirosoma</taxon>
    </lineage>
</organism>